<organism evidence="9 10">
    <name type="scientific">Macrococcoides canis</name>
    <dbReference type="NCBI Taxonomy" id="1855823"/>
    <lineage>
        <taxon>Bacteria</taxon>
        <taxon>Bacillati</taxon>
        <taxon>Bacillota</taxon>
        <taxon>Bacilli</taxon>
        <taxon>Bacillales</taxon>
        <taxon>Staphylococcaceae</taxon>
        <taxon>Macrococcoides</taxon>
    </lineage>
</organism>
<evidence type="ECO:0000313" key="10">
    <source>
        <dbReference type="Proteomes" id="UP000194154"/>
    </source>
</evidence>
<dbReference type="PANTHER" id="PTHR33992">
    <property type="entry name" value="RIBONUCLEASE P PROTEIN COMPONENT"/>
    <property type="match status" value="1"/>
</dbReference>
<evidence type="ECO:0000256" key="4">
    <source>
        <dbReference type="ARBA" id="ARBA00022759"/>
    </source>
</evidence>
<keyword evidence="10" id="KW-1185">Reference proteome</keyword>
<dbReference type="GO" id="GO:0030677">
    <property type="term" value="C:ribonuclease P complex"/>
    <property type="evidence" value="ECO:0007669"/>
    <property type="project" value="TreeGrafter"/>
</dbReference>
<evidence type="ECO:0000256" key="7">
    <source>
        <dbReference type="HAMAP-Rule" id="MF_00227"/>
    </source>
</evidence>
<comment type="catalytic activity">
    <reaction evidence="7">
        <text>Endonucleolytic cleavage of RNA, removing 5'-extranucleotides from tRNA precursor.</text>
        <dbReference type="EC" id="3.1.26.5"/>
    </reaction>
</comment>
<dbReference type="HAMAP" id="MF_00227">
    <property type="entry name" value="RNase_P"/>
    <property type="match status" value="1"/>
</dbReference>
<dbReference type="PROSITE" id="PS00648">
    <property type="entry name" value="RIBONUCLEASE_P"/>
    <property type="match status" value="1"/>
</dbReference>
<evidence type="ECO:0000256" key="3">
    <source>
        <dbReference type="ARBA" id="ARBA00022722"/>
    </source>
</evidence>
<evidence type="ECO:0000256" key="2">
    <source>
        <dbReference type="ARBA" id="ARBA00022694"/>
    </source>
</evidence>
<dbReference type="InterPro" id="IPR020539">
    <property type="entry name" value="RNase_P_CS"/>
</dbReference>
<sequence length="115" mass="13655">MEKAYRIKKNEDFQKIYKQGKTVANRQFIIYRQKNSENEHFRLGISVSKKIGNAVTRNRIKRAIRESFTKHKEDIIKDDFIVIARQPSKEMTTNEINKSLEHVMKIAKGFNKRIT</sequence>
<evidence type="ECO:0000256" key="8">
    <source>
        <dbReference type="NCBIfam" id="TIGR00188"/>
    </source>
</evidence>
<dbReference type="EC" id="3.1.26.5" evidence="7 8"/>
<keyword evidence="4 7" id="KW-0255">Endonuclease</keyword>
<comment type="function">
    <text evidence="1 7">RNaseP catalyzes the removal of the 5'-leader sequence from pre-tRNA to produce the mature 5'-terminus. It can also cleave other RNA substrates such as 4.5S RNA. The protein component plays an auxiliary but essential role in vivo by binding to the 5'-leader sequence and broadening the substrate specificity of the ribozyme.</text>
</comment>
<comment type="subunit">
    <text evidence="7">Consists of a catalytic RNA component (M1 or rnpB) and a protein subunit.</text>
</comment>
<evidence type="ECO:0000256" key="5">
    <source>
        <dbReference type="ARBA" id="ARBA00022801"/>
    </source>
</evidence>
<keyword evidence="3 7" id="KW-0540">Nuclease</keyword>
<comment type="similarity">
    <text evidence="7">Belongs to the RnpA family.</text>
</comment>
<dbReference type="STRING" id="1855823.MCCS_25570"/>
<dbReference type="KEGG" id="mcak:MCCS_25570"/>
<dbReference type="SUPFAM" id="SSF54211">
    <property type="entry name" value="Ribosomal protein S5 domain 2-like"/>
    <property type="match status" value="1"/>
</dbReference>
<dbReference type="PANTHER" id="PTHR33992:SF1">
    <property type="entry name" value="RIBONUCLEASE P PROTEIN COMPONENT"/>
    <property type="match status" value="1"/>
</dbReference>
<dbReference type="InterPro" id="IPR000100">
    <property type="entry name" value="RNase_P"/>
</dbReference>
<dbReference type="EMBL" id="CP021059">
    <property type="protein sequence ID" value="ARQ08112.1"/>
    <property type="molecule type" value="Genomic_DNA"/>
</dbReference>
<evidence type="ECO:0000256" key="6">
    <source>
        <dbReference type="ARBA" id="ARBA00022884"/>
    </source>
</evidence>
<keyword evidence="5 7" id="KW-0378">Hydrolase</keyword>
<dbReference type="GeneID" id="35296618"/>
<dbReference type="GO" id="GO:0000049">
    <property type="term" value="F:tRNA binding"/>
    <property type="evidence" value="ECO:0007669"/>
    <property type="project" value="UniProtKB-UniRule"/>
</dbReference>
<evidence type="ECO:0000313" key="9">
    <source>
        <dbReference type="EMBL" id="ARQ08112.1"/>
    </source>
</evidence>
<dbReference type="Gene3D" id="3.30.230.10">
    <property type="match status" value="1"/>
</dbReference>
<dbReference type="InterPro" id="IPR020568">
    <property type="entry name" value="Ribosomal_Su5_D2-typ_SF"/>
</dbReference>
<protein>
    <recommendedName>
        <fullName evidence="7 8">Ribonuclease P protein component</fullName>
        <shortName evidence="7">RNase P protein</shortName>
        <shortName evidence="7">RNaseP protein</shortName>
        <ecNumber evidence="7 8">3.1.26.5</ecNumber>
    </recommendedName>
    <alternativeName>
        <fullName evidence="7">Protein C5</fullName>
    </alternativeName>
</protein>
<gene>
    <name evidence="7 9" type="primary">rnpA</name>
    <name evidence="9" type="ORF">MCCS_25570</name>
</gene>
<proteinExistence type="inferred from homology"/>
<keyword evidence="6 7" id="KW-0694">RNA-binding</keyword>
<dbReference type="OrthoDB" id="9810867at2"/>
<dbReference type="GO" id="GO:0001682">
    <property type="term" value="P:tRNA 5'-leader removal"/>
    <property type="evidence" value="ECO:0007669"/>
    <property type="project" value="UniProtKB-UniRule"/>
</dbReference>
<dbReference type="InterPro" id="IPR014721">
    <property type="entry name" value="Ribsml_uS5_D2-typ_fold_subgr"/>
</dbReference>
<keyword evidence="2 7" id="KW-0819">tRNA processing</keyword>
<dbReference type="GO" id="GO:0004526">
    <property type="term" value="F:ribonuclease P activity"/>
    <property type="evidence" value="ECO:0007669"/>
    <property type="project" value="UniProtKB-UniRule"/>
</dbReference>
<reference evidence="9 10" key="1">
    <citation type="journal article" date="2017" name="Int. J. Syst. Evol. Microbiol.">
        <title>Macrococcus canis sp. nov., a skin bacterium associated with infections in dogs.</title>
        <authorList>
            <person name="Gobeli Brawand S."/>
            <person name="Cotting K."/>
            <person name="Gomez-Sanz E."/>
            <person name="Collaud A."/>
            <person name="Thomann A."/>
            <person name="Brodard I."/>
            <person name="Rodriguez-Campos S."/>
            <person name="Strauss C."/>
            <person name="Perreten V."/>
        </authorList>
    </citation>
    <scope>NUCLEOTIDE SEQUENCE [LARGE SCALE GENOMIC DNA]</scope>
    <source>
        <strain evidence="9 10">KM45013</strain>
    </source>
</reference>
<name>A0A1W7AEU2_9STAP</name>
<dbReference type="NCBIfam" id="TIGR00188">
    <property type="entry name" value="rnpA"/>
    <property type="match status" value="1"/>
</dbReference>
<dbReference type="RefSeq" id="WP_086043624.1">
    <property type="nucleotide sequence ID" value="NZ_CBCRZA010000009.1"/>
</dbReference>
<dbReference type="AlphaFoldDB" id="A0A1W7AEU2"/>
<dbReference type="Pfam" id="PF00825">
    <property type="entry name" value="Ribonuclease_P"/>
    <property type="match status" value="1"/>
</dbReference>
<dbReference type="GO" id="GO:0042781">
    <property type="term" value="F:3'-tRNA processing endoribonuclease activity"/>
    <property type="evidence" value="ECO:0007669"/>
    <property type="project" value="TreeGrafter"/>
</dbReference>
<evidence type="ECO:0000256" key="1">
    <source>
        <dbReference type="ARBA" id="ARBA00002663"/>
    </source>
</evidence>
<dbReference type="Proteomes" id="UP000194154">
    <property type="component" value="Chromosome"/>
</dbReference>
<dbReference type="FunFam" id="3.30.230.10:FF:000021">
    <property type="entry name" value="Ribonuclease P protein component"/>
    <property type="match status" value="1"/>
</dbReference>
<accession>A0A1W7AEU2</accession>